<feature type="domain" description="TTI1 N-terminal TPR" evidence="2">
    <location>
        <begin position="28"/>
        <end position="372"/>
    </location>
</feature>
<dbReference type="Proteomes" id="UP000275078">
    <property type="component" value="Unassembled WGS sequence"/>
</dbReference>
<dbReference type="Pfam" id="PF24173">
    <property type="entry name" value="TPR_TTI1_N"/>
    <property type="match status" value="1"/>
</dbReference>
<keyword evidence="5" id="KW-1185">Reference proteome</keyword>
<feature type="domain" description="TTI1 C-terminal TPR" evidence="3">
    <location>
        <begin position="812"/>
        <end position="946"/>
    </location>
</feature>
<dbReference type="PANTHER" id="PTHR18460:SF3">
    <property type="entry name" value="TELO2-INTERACTING PROTEIN 1 HOMOLOG"/>
    <property type="match status" value="1"/>
</dbReference>
<dbReference type="SUPFAM" id="SSF48371">
    <property type="entry name" value="ARM repeat"/>
    <property type="match status" value="1"/>
</dbReference>
<evidence type="ECO:0000313" key="4">
    <source>
        <dbReference type="EMBL" id="RPA87653.1"/>
    </source>
</evidence>
<dbReference type="Pfam" id="PF24181">
    <property type="entry name" value="TPR_TTI1_C"/>
    <property type="match status" value="1"/>
</dbReference>
<dbReference type="InterPro" id="IPR016024">
    <property type="entry name" value="ARM-type_fold"/>
</dbReference>
<dbReference type="InterPro" id="IPR057567">
    <property type="entry name" value="TPR_TTI1_C"/>
</dbReference>
<evidence type="ECO:0000256" key="1">
    <source>
        <dbReference type="SAM" id="MobiDB-lite"/>
    </source>
</evidence>
<dbReference type="OrthoDB" id="6781668at2759"/>
<evidence type="ECO:0008006" key="6">
    <source>
        <dbReference type="Google" id="ProtNLM"/>
    </source>
</evidence>
<dbReference type="STRING" id="1160509.A0A3N4INC5"/>
<dbReference type="GO" id="GO:0005737">
    <property type="term" value="C:cytoplasm"/>
    <property type="evidence" value="ECO:0007669"/>
    <property type="project" value="TreeGrafter"/>
</dbReference>
<dbReference type="Pfam" id="PF21547">
    <property type="entry name" value="TTI1"/>
    <property type="match status" value="1"/>
</dbReference>
<gene>
    <name evidence="4" type="ORF">BJ508DRAFT_300897</name>
</gene>
<protein>
    <recommendedName>
        <fullName evidence="6">ARM repeat-containing protein</fullName>
    </recommendedName>
</protein>
<dbReference type="InterPro" id="IPR049362">
    <property type="entry name" value="TTI1_rpt"/>
</dbReference>
<dbReference type="InterPro" id="IPR052587">
    <property type="entry name" value="TELO2-interacting_protein_1"/>
</dbReference>
<organism evidence="4 5">
    <name type="scientific">Ascobolus immersus RN42</name>
    <dbReference type="NCBI Taxonomy" id="1160509"/>
    <lineage>
        <taxon>Eukaryota</taxon>
        <taxon>Fungi</taxon>
        <taxon>Dikarya</taxon>
        <taxon>Ascomycota</taxon>
        <taxon>Pezizomycotina</taxon>
        <taxon>Pezizomycetes</taxon>
        <taxon>Pezizales</taxon>
        <taxon>Ascobolaceae</taxon>
        <taxon>Ascobolus</taxon>
    </lineage>
</organism>
<feature type="region of interest" description="Disordered" evidence="1">
    <location>
        <begin position="785"/>
        <end position="836"/>
    </location>
</feature>
<sequence>MDIPKASSSSQSQPQLVSEVDVLRKKAFQDLQPICVAISQLAAKPQIYHDSTKELQQYLETLLNVLQTHSRHYGVINNHFADYIFFPLSHIFRHRQDVPDRIMELTLDCLHALLCSAWDRGATVELAKQLLILLTFTVEGAETPGGAPASTANSKKEISEETRTAAIRCCFALFKSIDKSGIKDKVFGSIEALPSVGHTVVTLLGVLVTAQGSDLQIMSLEALEVLVCDCLEVDAVVSFLPGIVSQLCKFILPNSKYRRPFRNLAAAIKLLKRILCRVFDDVENSELPDAVGKSEGKNAEMRVDRTKAWLKATAGQIKMALEGIFRLRSHAKPAVRLALLELSRDLLDTCSTSLSNCVGILVETLVILVGDQDEDISQKADNALLYAAGVNNEVKGTLVEAIHSWILSLTRVIESNDEAAKVAAVQRINAGIQLLSSLDVDSEILQDLLNQNVQQSLRILSHEKGAQISQISPYDVSTDLILSDRKNKTLEFPEVLLRHQSQTDTLGSFRSLVQQLGKSPNALSIAEQQLQVATRAQAPENSISLWIAVNMMRGVVGDDSLMDILDFDMGSSALQRRVTDEMLTVSVDLLSRPSNAENVTLQALSLEALSFIAKTYGTPFRNTLSETLYPVVHHLGTPHTDQYAIIALDQIASACGYSSARELLVSNADYLLNAIALKLTLAELEPQAPLALRMIIKIAGPAIVPYLDDLVQAVFETLDSFHGYEKLTTLMFGVLEATSEEARKAIKDYPSENEIVTKRIEELKPKPITEDDFLASLDDVLKVRPDPTDEDVLNLEPTPQKPWGKPKEPGVSLEEEEDESNELTTTDDSSKQLAEVKVTPPSSAYTLLQKTSLLIPNHLTTPSPPLRILLLNLLTLTIPPLSSREDDFLPLIHQTWDITVYTLLYSQTSSFGEADNNDINVKIAAAKALKTMCLYAGTFVRGRCIKVWEGLKKKGGVWEWSGGRGRERLRLELEGLLEGMVLAGAEEDVVGGIVELVGKGRIASGKVEGLRRALREIGGWVI</sequence>
<dbReference type="AlphaFoldDB" id="A0A3N4INC5"/>
<name>A0A3N4INC5_ASCIM</name>
<proteinExistence type="predicted"/>
<evidence type="ECO:0000313" key="5">
    <source>
        <dbReference type="Proteomes" id="UP000275078"/>
    </source>
</evidence>
<dbReference type="InterPro" id="IPR057566">
    <property type="entry name" value="TPR_TTI1_N"/>
</dbReference>
<accession>A0A3N4INC5</accession>
<evidence type="ECO:0000259" key="3">
    <source>
        <dbReference type="Pfam" id="PF24181"/>
    </source>
</evidence>
<evidence type="ECO:0000259" key="2">
    <source>
        <dbReference type="Pfam" id="PF24173"/>
    </source>
</evidence>
<dbReference type="EMBL" id="ML119646">
    <property type="protein sequence ID" value="RPA87653.1"/>
    <property type="molecule type" value="Genomic_DNA"/>
</dbReference>
<reference evidence="4 5" key="1">
    <citation type="journal article" date="2018" name="Nat. Ecol. Evol.">
        <title>Pezizomycetes genomes reveal the molecular basis of ectomycorrhizal truffle lifestyle.</title>
        <authorList>
            <person name="Murat C."/>
            <person name="Payen T."/>
            <person name="Noel B."/>
            <person name="Kuo A."/>
            <person name="Morin E."/>
            <person name="Chen J."/>
            <person name="Kohler A."/>
            <person name="Krizsan K."/>
            <person name="Balestrini R."/>
            <person name="Da Silva C."/>
            <person name="Montanini B."/>
            <person name="Hainaut M."/>
            <person name="Levati E."/>
            <person name="Barry K.W."/>
            <person name="Belfiori B."/>
            <person name="Cichocki N."/>
            <person name="Clum A."/>
            <person name="Dockter R.B."/>
            <person name="Fauchery L."/>
            <person name="Guy J."/>
            <person name="Iotti M."/>
            <person name="Le Tacon F."/>
            <person name="Lindquist E.A."/>
            <person name="Lipzen A."/>
            <person name="Malagnac F."/>
            <person name="Mello A."/>
            <person name="Molinier V."/>
            <person name="Miyauchi S."/>
            <person name="Poulain J."/>
            <person name="Riccioni C."/>
            <person name="Rubini A."/>
            <person name="Sitrit Y."/>
            <person name="Splivallo R."/>
            <person name="Traeger S."/>
            <person name="Wang M."/>
            <person name="Zifcakova L."/>
            <person name="Wipf D."/>
            <person name="Zambonelli A."/>
            <person name="Paolocci F."/>
            <person name="Nowrousian M."/>
            <person name="Ottonello S."/>
            <person name="Baldrian P."/>
            <person name="Spatafora J.W."/>
            <person name="Henrissat B."/>
            <person name="Nagy L.G."/>
            <person name="Aury J.M."/>
            <person name="Wincker P."/>
            <person name="Grigoriev I.V."/>
            <person name="Bonfante P."/>
            <person name="Martin F.M."/>
        </authorList>
    </citation>
    <scope>NUCLEOTIDE SEQUENCE [LARGE SCALE GENOMIC DNA]</scope>
    <source>
        <strain evidence="4 5">RN42</strain>
    </source>
</reference>
<dbReference type="PANTHER" id="PTHR18460">
    <property type="entry name" value="TEL2 INTERACTING PROTEIN 1 TTI1 FAMILY MEMBER"/>
    <property type="match status" value="1"/>
</dbReference>